<dbReference type="FunFam" id="3.90.980.10:FF:000001">
    <property type="entry name" value="DNA primase"/>
    <property type="match status" value="1"/>
</dbReference>
<evidence type="ECO:0000256" key="1">
    <source>
        <dbReference type="ARBA" id="ARBA00022478"/>
    </source>
</evidence>
<keyword evidence="3 12" id="KW-0808">Transferase</keyword>
<accession>A0A0G0HDG6</accession>
<dbReference type="EMBL" id="LBRS01000002">
    <property type="protein sequence ID" value="KKQ01986.1"/>
    <property type="molecule type" value="Genomic_DNA"/>
</dbReference>
<feature type="zinc finger region" description="CHC2-type" evidence="14">
    <location>
        <begin position="35"/>
        <end position="60"/>
    </location>
</feature>
<evidence type="ECO:0000256" key="5">
    <source>
        <dbReference type="ARBA" id="ARBA00022705"/>
    </source>
</evidence>
<dbReference type="InterPro" id="IPR013264">
    <property type="entry name" value="DNAG_N"/>
</dbReference>
<dbReference type="Pfam" id="PF10410">
    <property type="entry name" value="DnaB_bind"/>
    <property type="match status" value="1"/>
</dbReference>
<dbReference type="Pfam" id="PF01807">
    <property type="entry name" value="Zn_ribbon_DnaG"/>
    <property type="match status" value="1"/>
</dbReference>
<evidence type="ECO:0000256" key="7">
    <source>
        <dbReference type="ARBA" id="ARBA00022771"/>
    </source>
</evidence>
<dbReference type="Pfam" id="PF08275">
    <property type="entry name" value="DNAG_N"/>
    <property type="match status" value="1"/>
</dbReference>
<dbReference type="Gene3D" id="1.10.860.10">
    <property type="entry name" value="DNAb Helicase, Chain A"/>
    <property type="match status" value="1"/>
</dbReference>
<dbReference type="GO" id="GO:1990077">
    <property type="term" value="C:primosome complex"/>
    <property type="evidence" value="ECO:0007669"/>
    <property type="project" value="UniProtKB-KW"/>
</dbReference>
<keyword evidence="2 12" id="KW-0639">Primosome</keyword>
<evidence type="ECO:0000256" key="4">
    <source>
        <dbReference type="ARBA" id="ARBA00022695"/>
    </source>
</evidence>
<dbReference type="InterPro" id="IPR006295">
    <property type="entry name" value="DNA_primase_DnaG"/>
</dbReference>
<evidence type="ECO:0000256" key="14">
    <source>
        <dbReference type="PIRSR" id="PIRSR002811-1"/>
    </source>
</evidence>
<keyword evidence="7 14" id="KW-0863">Zinc-finger</keyword>
<comment type="cofactor">
    <cofactor evidence="13 14">
        <name>Zn(2+)</name>
        <dbReference type="ChEBI" id="CHEBI:29105"/>
    </cofactor>
    <text evidence="13 14">Binds 1 zinc ion per monomer.</text>
</comment>
<comment type="similarity">
    <text evidence="12 13">Belongs to the DnaG primase family.</text>
</comment>
<comment type="subunit">
    <text evidence="12">Monomer. Interacts with DnaB.</text>
</comment>
<sequence>MENPVDEIKKKIDIIDFIGSFITLKKSGRNFKANCPFHQEKTPSFVISPDRQIWHCFGACQEGGDIVKFLMKWENITFFEALKELAEKTGVALRNVKFEDIAWKKKEKYFTMNLYSTDFFQYVLKKTQFGVHGSDYLMKRDINPKISDLFQIGYAPQSWDSLRKFLKRKNYEEEEMLENGLLVKNDKGYYYDRFRGRIMFPIKDPRGNVIGFSGRILEGENEAKYINTPETPIYHKRETLFGINLAKEAIKKEQNVFVVEGEFDVISPYQHGLTNFVAIKGSALTYEQLMLLKRYTNRVTLALDTDMAGEDAVRRGIEEAERFEFDINIINFDFAKDPDEAIRKDKNKFNKALKSSLPIYDYLIQALQKKYPEDNPYHKKKISDEILPFIERIKNNIVQSHYIKKLALMLGVSESSVELMIRKLKFKKTKSQSLLINKRTAEHLQRDLLIQRYILSLLFQSENPKSVMESLFSILEESDFSQVSYQKIYHLLVENIKEKDTPFSISGYTQQLTDELQPVFDEVYLFASTDLSLDNENIEKLAYEVKKFALKRKIGEMLKTDLEQQEDKKKELSLFNSQLKEVEKKLMSL</sequence>
<dbReference type="AlphaFoldDB" id="A0A0G0HDG6"/>
<dbReference type="InterPro" id="IPR006171">
    <property type="entry name" value="TOPRIM_dom"/>
</dbReference>
<evidence type="ECO:0000256" key="3">
    <source>
        <dbReference type="ARBA" id="ARBA00022679"/>
    </source>
</evidence>
<dbReference type="InterPro" id="IPR002694">
    <property type="entry name" value="Znf_CHC2"/>
</dbReference>
<dbReference type="InterPro" id="IPR019475">
    <property type="entry name" value="DNA_primase_DnaB-bd"/>
</dbReference>
<dbReference type="NCBIfam" id="TIGR01391">
    <property type="entry name" value="dnaG"/>
    <property type="match status" value="1"/>
</dbReference>
<dbReference type="Gene3D" id="3.90.980.10">
    <property type="entry name" value="DNA primase, catalytic core, N-terminal domain"/>
    <property type="match status" value="1"/>
</dbReference>
<dbReference type="GO" id="GO:0006269">
    <property type="term" value="P:DNA replication, synthesis of primer"/>
    <property type="evidence" value="ECO:0007669"/>
    <property type="project" value="UniProtKB-UniRule"/>
</dbReference>
<dbReference type="GO" id="GO:0005524">
    <property type="term" value="F:ATP binding"/>
    <property type="evidence" value="ECO:0007669"/>
    <property type="project" value="InterPro"/>
</dbReference>
<dbReference type="Pfam" id="PF13155">
    <property type="entry name" value="Toprim_2"/>
    <property type="match status" value="1"/>
</dbReference>
<proteinExistence type="inferred from homology"/>
<dbReference type="Gene3D" id="3.40.1360.10">
    <property type="match status" value="1"/>
</dbReference>
<keyword evidence="10 12" id="KW-0238">DNA-binding</keyword>
<organism evidence="16 17">
    <name type="scientific">Candidatus Roizmanbacteria bacterium GW2011_GWA2_36_23</name>
    <dbReference type="NCBI Taxonomy" id="1618480"/>
    <lineage>
        <taxon>Bacteria</taxon>
        <taxon>Candidatus Roizmaniibacteriota</taxon>
    </lineage>
</organism>
<dbReference type="Gene3D" id="3.90.580.10">
    <property type="entry name" value="Zinc finger, CHC2-type domain"/>
    <property type="match status" value="1"/>
</dbReference>
<dbReference type="EC" id="2.7.7.101" evidence="12"/>
<evidence type="ECO:0000256" key="2">
    <source>
        <dbReference type="ARBA" id="ARBA00022515"/>
    </source>
</evidence>
<dbReference type="SMART" id="SM00493">
    <property type="entry name" value="TOPRIM"/>
    <property type="match status" value="1"/>
</dbReference>
<evidence type="ECO:0000256" key="12">
    <source>
        <dbReference type="HAMAP-Rule" id="MF_00974"/>
    </source>
</evidence>
<dbReference type="STRING" id="1618480.US11_C0002G0045"/>
<dbReference type="HAMAP" id="MF_00974">
    <property type="entry name" value="DNA_primase_DnaG"/>
    <property type="match status" value="1"/>
</dbReference>
<dbReference type="Proteomes" id="UP000034344">
    <property type="component" value="Unassembled WGS sequence"/>
</dbReference>
<dbReference type="GO" id="GO:0003899">
    <property type="term" value="F:DNA-directed RNA polymerase activity"/>
    <property type="evidence" value="ECO:0007669"/>
    <property type="project" value="UniProtKB-UniRule"/>
</dbReference>
<evidence type="ECO:0000256" key="9">
    <source>
        <dbReference type="ARBA" id="ARBA00022842"/>
    </source>
</evidence>
<dbReference type="GO" id="GO:0000428">
    <property type="term" value="C:DNA-directed RNA polymerase complex"/>
    <property type="evidence" value="ECO:0007669"/>
    <property type="project" value="UniProtKB-KW"/>
</dbReference>
<evidence type="ECO:0000256" key="10">
    <source>
        <dbReference type="ARBA" id="ARBA00023125"/>
    </source>
</evidence>
<keyword evidence="4 12" id="KW-0548">Nucleotidyltransferase</keyword>
<gene>
    <name evidence="12" type="primary">dnaG</name>
    <name evidence="16" type="ORF">US11_C0002G0045</name>
</gene>
<keyword evidence="6 13" id="KW-0479">Metal-binding</keyword>
<name>A0A0G0HDG6_9BACT</name>
<comment type="caution">
    <text evidence="16">The sequence shown here is derived from an EMBL/GenBank/DDBJ whole genome shotgun (WGS) entry which is preliminary data.</text>
</comment>
<dbReference type="InterPro" id="IPR016136">
    <property type="entry name" value="DNA_helicase_N/primase_C"/>
</dbReference>
<dbReference type="GO" id="GO:0003677">
    <property type="term" value="F:DNA binding"/>
    <property type="evidence" value="ECO:0007669"/>
    <property type="project" value="UniProtKB-KW"/>
</dbReference>
<dbReference type="InterPro" id="IPR030846">
    <property type="entry name" value="DnaG_bac"/>
</dbReference>
<dbReference type="InterPro" id="IPR036977">
    <property type="entry name" value="DNA_primase_Znf_CHC2"/>
</dbReference>
<keyword evidence="1 12" id="KW-0240">DNA-directed RNA polymerase</keyword>
<keyword evidence="11 12" id="KW-0804">Transcription</keyword>
<keyword evidence="8 13" id="KW-0862">Zinc</keyword>
<dbReference type="SUPFAM" id="SSF57783">
    <property type="entry name" value="Zinc beta-ribbon"/>
    <property type="match status" value="1"/>
</dbReference>
<dbReference type="SMART" id="SM00400">
    <property type="entry name" value="ZnF_CHCC"/>
    <property type="match status" value="1"/>
</dbReference>
<evidence type="ECO:0000256" key="8">
    <source>
        <dbReference type="ARBA" id="ARBA00022833"/>
    </source>
</evidence>
<comment type="caution">
    <text evidence="12">Lacks conserved residue(s) required for the propagation of feature annotation.</text>
</comment>
<evidence type="ECO:0000256" key="13">
    <source>
        <dbReference type="PIRNR" id="PIRNR002811"/>
    </source>
</evidence>
<dbReference type="SUPFAM" id="SSF56731">
    <property type="entry name" value="DNA primase core"/>
    <property type="match status" value="1"/>
</dbReference>
<dbReference type="InterPro" id="IPR036185">
    <property type="entry name" value="DNA_heli_DnaB-like_N_sf"/>
</dbReference>
<dbReference type="CDD" id="cd03364">
    <property type="entry name" value="TOPRIM_DnaG_primases"/>
    <property type="match status" value="1"/>
</dbReference>
<dbReference type="GO" id="GO:0003678">
    <property type="term" value="F:DNA helicase activity"/>
    <property type="evidence" value="ECO:0007669"/>
    <property type="project" value="InterPro"/>
</dbReference>
<feature type="domain" description="Toprim" evidence="15">
    <location>
        <begin position="254"/>
        <end position="335"/>
    </location>
</feature>
<evidence type="ECO:0000256" key="11">
    <source>
        <dbReference type="ARBA" id="ARBA00023163"/>
    </source>
</evidence>
<comment type="function">
    <text evidence="12 13">RNA polymerase that catalyzes the synthesis of short RNA molecules used as primers for DNA polymerase during DNA replication.</text>
</comment>
<dbReference type="PATRIC" id="fig|1618480.3.peg.233"/>
<comment type="catalytic activity">
    <reaction evidence="12">
        <text>ssDNA + n NTP = ssDNA/pppN(pN)n-1 hybrid + (n-1) diphosphate.</text>
        <dbReference type="EC" id="2.7.7.101"/>
    </reaction>
</comment>
<evidence type="ECO:0000256" key="6">
    <source>
        <dbReference type="ARBA" id="ARBA00022723"/>
    </source>
</evidence>
<dbReference type="SUPFAM" id="SSF48024">
    <property type="entry name" value="N-terminal domain of DnaB helicase"/>
    <property type="match status" value="1"/>
</dbReference>
<dbReference type="FunFam" id="3.90.580.10:FF:000001">
    <property type="entry name" value="DNA primase"/>
    <property type="match status" value="1"/>
</dbReference>
<dbReference type="InterPro" id="IPR050219">
    <property type="entry name" value="DnaG_primase"/>
</dbReference>
<dbReference type="PANTHER" id="PTHR30313">
    <property type="entry name" value="DNA PRIMASE"/>
    <property type="match status" value="1"/>
</dbReference>
<dbReference type="GO" id="GO:0005737">
    <property type="term" value="C:cytoplasm"/>
    <property type="evidence" value="ECO:0007669"/>
    <property type="project" value="TreeGrafter"/>
</dbReference>
<dbReference type="PANTHER" id="PTHR30313:SF2">
    <property type="entry name" value="DNA PRIMASE"/>
    <property type="match status" value="1"/>
</dbReference>
<protein>
    <recommendedName>
        <fullName evidence="12 13">DNA primase</fullName>
        <ecNumber evidence="12">2.7.7.101</ecNumber>
    </recommendedName>
</protein>
<keyword evidence="9" id="KW-0460">Magnesium</keyword>
<evidence type="ECO:0000259" key="15">
    <source>
        <dbReference type="PROSITE" id="PS50880"/>
    </source>
</evidence>
<dbReference type="GO" id="GO:0008270">
    <property type="term" value="F:zinc ion binding"/>
    <property type="evidence" value="ECO:0007669"/>
    <property type="project" value="UniProtKB-KW"/>
</dbReference>
<dbReference type="InterPro" id="IPR037068">
    <property type="entry name" value="DNA_primase_core_N_sf"/>
</dbReference>
<evidence type="ECO:0000313" key="16">
    <source>
        <dbReference type="EMBL" id="KKQ01986.1"/>
    </source>
</evidence>
<evidence type="ECO:0000313" key="17">
    <source>
        <dbReference type="Proteomes" id="UP000034344"/>
    </source>
</evidence>
<dbReference type="PIRSF" id="PIRSF002811">
    <property type="entry name" value="DnaG"/>
    <property type="match status" value="1"/>
</dbReference>
<dbReference type="PROSITE" id="PS50880">
    <property type="entry name" value="TOPRIM"/>
    <property type="match status" value="1"/>
</dbReference>
<keyword evidence="5 12" id="KW-0235">DNA replication</keyword>
<reference evidence="16 17" key="1">
    <citation type="journal article" date="2015" name="Nature">
        <title>rRNA introns, odd ribosomes, and small enigmatic genomes across a large radiation of phyla.</title>
        <authorList>
            <person name="Brown C.T."/>
            <person name="Hug L.A."/>
            <person name="Thomas B.C."/>
            <person name="Sharon I."/>
            <person name="Castelle C.J."/>
            <person name="Singh A."/>
            <person name="Wilkins M.J."/>
            <person name="Williams K.H."/>
            <person name="Banfield J.F."/>
        </authorList>
    </citation>
    <scope>NUCLEOTIDE SEQUENCE [LARGE SCALE GENOMIC DNA]</scope>
</reference>
<dbReference type="InterPro" id="IPR034151">
    <property type="entry name" value="TOPRIM_DnaG_bac"/>
</dbReference>